<gene>
    <name evidence="6" type="ORF">AB6A40_002939</name>
</gene>
<evidence type="ECO:0000256" key="4">
    <source>
        <dbReference type="SAM" id="MobiDB-lite"/>
    </source>
</evidence>
<evidence type="ECO:0000313" key="6">
    <source>
        <dbReference type="EMBL" id="MFH4976230.1"/>
    </source>
</evidence>
<dbReference type="SUPFAM" id="SSF47769">
    <property type="entry name" value="SAM/Pointed domain"/>
    <property type="match status" value="1"/>
</dbReference>
<dbReference type="Pfam" id="PF24234">
    <property type="entry name" value="KH_BICC1_1st"/>
    <property type="match status" value="1"/>
</dbReference>
<feature type="compositionally biased region" description="Polar residues" evidence="4">
    <location>
        <begin position="491"/>
        <end position="502"/>
    </location>
</feature>
<keyword evidence="2" id="KW-0677">Repeat</keyword>
<comment type="caution">
    <text evidence="6">The sequence shown here is derived from an EMBL/GenBank/DDBJ whole genome shotgun (WGS) entry which is preliminary data.</text>
</comment>
<dbReference type="SMART" id="SM00322">
    <property type="entry name" value="KH"/>
    <property type="match status" value="1"/>
</dbReference>
<protein>
    <recommendedName>
        <fullName evidence="5">SAM domain-containing protein</fullName>
    </recommendedName>
</protein>
<feature type="compositionally biased region" description="Basic and acidic residues" evidence="4">
    <location>
        <begin position="449"/>
        <end position="463"/>
    </location>
</feature>
<comment type="similarity">
    <text evidence="1">Belongs to the BicC family.</text>
</comment>
<dbReference type="PROSITE" id="PS50084">
    <property type="entry name" value="KH_TYPE_1"/>
    <property type="match status" value="1"/>
</dbReference>
<dbReference type="PANTHER" id="PTHR10627:SF69">
    <property type="entry name" value="PROTEIN BICAUDAL C"/>
    <property type="match status" value="1"/>
</dbReference>
<feature type="compositionally biased region" description="Low complexity" evidence="4">
    <location>
        <begin position="477"/>
        <end position="490"/>
    </location>
</feature>
<dbReference type="GO" id="GO:0003723">
    <property type="term" value="F:RNA binding"/>
    <property type="evidence" value="ECO:0007669"/>
    <property type="project" value="UniProtKB-UniRule"/>
</dbReference>
<dbReference type="EMBL" id="JBGFUD010001396">
    <property type="protein sequence ID" value="MFH4976230.1"/>
    <property type="molecule type" value="Genomic_DNA"/>
</dbReference>
<dbReference type="SMART" id="SM00454">
    <property type="entry name" value="SAM"/>
    <property type="match status" value="1"/>
</dbReference>
<reference evidence="6 7" key="1">
    <citation type="submission" date="2024-08" db="EMBL/GenBank/DDBJ databases">
        <title>Gnathostoma spinigerum genome.</title>
        <authorList>
            <person name="Gonzalez-Bertolin B."/>
            <person name="Monzon S."/>
            <person name="Zaballos A."/>
            <person name="Jimenez P."/>
            <person name="Dekumyoy P."/>
            <person name="Varona S."/>
            <person name="Cuesta I."/>
            <person name="Sumanam S."/>
            <person name="Adisakwattana P."/>
            <person name="Gasser R.B."/>
            <person name="Hernandez-Gonzalez A."/>
            <person name="Young N.D."/>
            <person name="Perteguer M.J."/>
        </authorList>
    </citation>
    <scope>NUCLEOTIDE SEQUENCE [LARGE SCALE GENOMIC DNA]</scope>
    <source>
        <strain evidence="6">AL3</strain>
        <tissue evidence="6">Liver</tissue>
    </source>
</reference>
<dbReference type="InterPro" id="IPR004088">
    <property type="entry name" value="KH_dom_type_1"/>
</dbReference>
<dbReference type="InterPro" id="IPR001660">
    <property type="entry name" value="SAM"/>
</dbReference>
<feature type="domain" description="SAM" evidence="5">
    <location>
        <begin position="701"/>
        <end position="767"/>
    </location>
</feature>
<sequence>MIVPKRRPHRSATLNLWIPCMIEGRAQYLLMNDVDQTAEQAVASSTSTSHHSDQIIEEKIQIDRKRLESMITGHPLYGSDKHLPSAEEFFQKVTELSGARISWPSRLKIGAKTKKDPFVKVYGTSEQVGCARQLIASVLQIKRDRVTLKIEIHHADHSKIIGRKGRNTQDIMRETMCHIHFPDSNKNEDLEKNNQVTISGSAEQVEKARVWLRNLSPLLISVNLPNSGHLELQDVQRYVATAEVNVTLRDNPDGSVNCVLKSTPMHDILVVKTVLKLAEIFGVQSELQTICSTTVHMRSSLLSLIIGDEKCEQMLWLAKQTSTTLHCTPPSPDRASIHIVGPITGVLIARKYIISLMPVSMHFDRVVESENDTTDKYAIESKYGIAVNEKWRRNQSSNNVSLVVLSGIEANISHLYQARDRILHVVKSSFEQINDPFAELKTGSLHKLKNDMRSEAQGRRAVERSICATTGVPDMPSTSSTKESRSQSASDETQNPSDSLIDSSRFETDTFSQVTPDPDQSPIAHSLLTGIKHIDQRRSEQERAQSREKMLLRANRAVYDSTPTHVRHPTDVWSGYGFSNSLPADILKSGFHLFDNLQHSQTDVRPVLSQDSRQNESPVREVSNSVTPSLGLASVLEEDEHSDTLDSSNSNSLLSSSSFQNLQQLFPPPAKPPISRCSRRDFSASTGIFDTIPIVGNDLVWDIRVFIDPAMVLAQLGCGEYLAQFRDQEIDMEAFLLLDEQNLKDIGVSTMGARKKLYNAILKLRESAEMYGMRL</sequence>
<dbReference type="PANTHER" id="PTHR10627">
    <property type="entry name" value="SCP160"/>
    <property type="match status" value="1"/>
</dbReference>
<dbReference type="Proteomes" id="UP001608902">
    <property type="component" value="Unassembled WGS sequence"/>
</dbReference>
<dbReference type="AlphaFoldDB" id="A0ABD6EIV8"/>
<organism evidence="6 7">
    <name type="scientific">Gnathostoma spinigerum</name>
    <dbReference type="NCBI Taxonomy" id="75299"/>
    <lineage>
        <taxon>Eukaryota</taxon>
        <taxon>Metazoa</taxon>
        <taxon>Ecdysozoa</taxon>
        <taxon>Nematoda</taxon>
        <taxon>Chromadorea</taxon>
        <taxon>Rhabditida</taxon>
        <taxon>Spirurina</taxon>
        <taxon>Gnathostomatomorpha</taxon>
        <taxon>Gnathostomatoidea</taxon>
        <taxon>Gnathostomatidae</taxon>
        <taxon>Gnathostoma</taxon>
    </lineage>
</organism>
<dbReference type="Pfam" id="PF00536">
    <property type="entry name" value="SAM_1"/>
    <property type="match status" value="1"/>
</dbReference>
<evidence type="ECO:0000256" key="3">
    <source>
        <dbReference type="PROSITE-ProRule" id="PRU00117"/>
    </source>
</evidence>
<dbReference type="Gene3D" id="1.10.150.50">
    <property type="entry name" value="Transcription Factor, Ets-1"/>
    <property type="match status" value="1"/>
</dbReference>
<dbReference type="PROSITE" id="PS50105">
    <property type="entry name" value="SAM_DOMAIN"/>
    <property type="match status" value="1"/>
</dbReference>
<evidence type="ECO:0000313" key="7">
    <source>
        <dbReference type="Proteomes" id="UP001608902"/>
    </source>
</evidence>
<evidence type="ECO:0000256" key="1">
    <source>
        <dbReference type="ARBA" id="ARBA00007662"/>
    </source>
</evidence>
<dbReference type="InterPro" id="IPR004087">
    <property type="entry name" value="KH_dom"/>
</dbReference>
<name>A0ABD6EIV8_9BILA</name>
<keyword evidence="3" id="KW-0694">RNA-binding</keyword>
<proteinExistence type="inferred from homology"/>
<dbReference type="Gene3D" id="3.30.310.270">
    <property type="match status" value="2"/>
</dbReference>
<dbReference type="Pfam" id="PF00013">
    <property type="entry name" value="KH_1"/>
    <property type="match status" value="1"/>
</dbReference>
<dbReference type="InterPro" id="IPR013761">
    <property type="entry name" value="SAM/pointed_sf"/>
</dbReference>
<evidence type="ECO:0000259" key="5">
    <source>
        <dbReference type="PROSITE" id="PS50105"/>
    </source>
</evidence>
<dbReference type="SUPFAM" id="SSF54791">
    <property type="entry name" value="Eukaryotic type KH-domain (KH-domain type I)"/>
    <property type="match status" value="1"/>
</dbReference>
<dbReference type="InterPro" id="IPR047549">
    <property type="entry name" value="BICC1_KH-I_rpt1"/>
</dbReference>
<dbReference type="InterPro" id="IPR036612">
    <property type="entry name" value="KH_dom_type_1_sf"/>
</dbReference>
<accession>A0ABD6EIV8</accession>
<feature type="region of interest" description="Disordered" evidence="4">
    <location>
        <begin position="449"/>
        <end position="503"/>
    </location>
</feature>
<evidence type="ECO:0000256" key="2">
    <source>
        <dbReference type="ARBA" id="ARBA00022737"/>
    </source>
</evidence>
<feature type="region of interest" description="Disordered" evidence="4">
    <location>
        <begin position="605"/>
        <end position="626"/>
    </location>
</feature>
<keyword evidence="7" id="KW-1185">Reference proteome</keyword>